<evidence type="ECO:0000313" key="1">
    <source>
        <dbReference type="Proteomes" id="UP000887576"/>
    </source>
</evidence>
<organism evidence="1 2">
    <name type="scientific">Panagrolaimus sp. JU765</name>
    <dbReference type="NCBI Taxonomy" id="591449"/>
    <lineage>
        <taxon>Eukaryota</taxon>
        <taxon>Metazoa</taxon>
        <taxon>Ecdysozoa</taxon>
        <taxon>Nematoda</taxon>
        <taxon>Chromadorea</taxon>
        <taxon>Rhabditida</taxon>
        <taxon>Tylenchina</taxon>
        <taxon>Panagrolaimomorpha</taxon>
        <taxon>Panagrolaimoidea</taxon>
        <taxon>Panagrolaimidae</taxon>
        <taxon>Panagrolaimus</taxon>
    </lineage>
</organism>
<dbReference type="Proteomes" id="UP000887576">
    <property type="component" value="Unplaced"/>
</dbReference>
<evidence type="ECO:0000313" key="2">
    <source>
        <dbReference type="WBParaSite" id="JU765_v2.g11391.t1"/>
    </source>
</evidence>
<dbReference type="WBParaSite" id="JU765_v2.g11391.t1">
    <property type="protein sequence ID" value="JU765_v2.g11391.t1"/>
    <property type="gene ID" value="JU765_v2.g11391"/>
</dbReference>
<proteinExistence type="predicted"/>
<name>A0AC34PZ96_9BILA</name>
<accession>A0AC34PZ96</accession>
<reference evidence="2" key="1">
    <citation type="submission" date="2022-11" db="UniProtKB">
        <authorList>
            <consortium name="WormBaseParasite"/>
        </authorList>
    </citation>
    <scope>IDENTIFICATION</scope>
</reference>
<sequence>MTPQQAHSVLMNKYSTYIFDADGVLWRGQNVIPGTTTVVNALIEAGKQVFILTNNSTRHIDDLVSKVHALGFTKVTASNVVSSGMVAADYCKSRGYTDDPIYLIGTPALESTLEAAGVRSFGCGPDLVANYANEMTLAEAEIRPNVRAVVVSFDAHFSYPKIYKAANYLKNPDVEFIVTNEDSTFPGDNPTIVCPGSGVFAAAIRKVTGRVPKVMGKPSEAMFKYIQKFNIDPKKTVMIGDRLDTDIAFGNSHGLDTILTLTGVSTTADVEDAKQKNFPLLIPSFIVDSVASFLNA</sequence>
<protein>
    <submittedName>
        <fullName evidence="2">4-nitrophenylphosphatase</fullName>
    </submittedName>
</protein>